<protein>
    <submittedName>
        <fullName evidence="1">Uncharacterized protein</fullName>
    </submittedName>
</protein>
<evidence type="ECO:0000313" key="1">
    <source>
        <dbReference type="EMBL" id="KAJ8882724.1"/>
    </source>
</evidence>
<proteinExistence type="predicted"/>
<comment type="caution">
    <text evidence="1">The sequence shown here is derived from an EMBL/GenBank/DDBJ whole genome shotgun (WGS) entry which is preliminary data.</text>
</comment>
<organism evidence="1 2">
    <name type="scientific">Dryococelus australis</name>
    <dbReference type="NCBI Taxonomy" id="614101"/>
    <lineage>
        <taxon>Eukaryota</taxon>
        <taxon>Metazoa</taxon>
        <taxon>Ecdysozoa</taxon>
        <taxon>Arthropoda</taxon>
        <taxon>Hexapoda</taxon>
        <taxon>Insecta</taxon>
        <taxon>Pterygota</taxon>
        <taxon>Neoptera</taxon>
        <taxon>Polyneoptera</taxon>
        <taxon>Phasmatodea</taxon>
        <taxon>Verophasmatodea</taxon>
        <taxon>Anareolatae</taxon>
        <taxon>Phasmatidae</taxon>
        <taxon>Eurycanthinae</taxon>
        <taxon>Dryococelus</taxon>
    </lineage>
</organism>
<sequence>MESARNRLEQLIAKKVRKEKTGAEKILRKKLERGEIERRVRGKMRMENANNRCWSNRTCSCAMSSSKFLILASADRRWCTHMSWPSELEQTTCAAVISIKGDPYQEAKGMEAIEIRWASEIRYAWATMQTTLCRRPMTTSTAKLESCAVGKNRHEDCHKESDTKTKGIKSLESFSQENQTLLVLRICISNHHLQTICFHCESIYLLNISDIML</sequence>
<reference evidence="1 2" key="1">
    <citation type="submission" date="2023-02" db="EMBL/GenBank/DDBJ databases">
        <title>LHISI_Scaffold_Assembly.</title>
        <authorList>
            <person name="Stuart O.P."/>
            <person name="Cleave R."/>
            <person name="Magrath M.J.L."/>
            <person name="Mikheyev A.S."/>
        </authorList>
    </citation>
    <scope>NUCLEOTIDE SEQUENCE [LARGE SCALE GENOMIC DNA]</scope>
    <source>
        <strain evidence="1">Daus_M_001</strain>
        <tissue evidence="1">Leg muscle</tissue>
    </source>
</reference>
<evidence type="ECO:0000313" key="2">
    <source>
        <dbReference type="Proteomes" id="UP001159363"/>
    </source>
</evidence>
<dbReference type="EMBL" id="JARBHB010000005">
    <property type="protein sequence ID" value="KAJ8882724.1"/>
    <property type="molecule type" value="Genomic_DNA"/>
</dbReference>
<dbReference type="Proteomes" id="UP001159363">
    <property type="component" value="Chromosome 4"/>
</dbReference>
<gene>
    <name evidence="1" type="ORF">PR048_014537</name>
</gene>
<accession>A0ABQ9HEN5</accession>
<name>A0ABQ9HEN5_9NEOP</name>
<keyword evidence="2" id="KW-1185">Reference proteome</keyword>